<keyword evidence="2" id="KW-0812">Transmembrane</keyword>
<evidence type="ECO:0000256" key="5">
    <source>
        <dbReference type="ARBA" id="ARBA00022889"/>
    </source>
</evidence>
<dbReference type="InterPro" id="IPR013783">
    <property type="entry name" value="Ig-like_fold"/>
</dbReference>
<accession>A0A0N4YDA6</accession>
<dbReference type="WBParaSite" id="NBR_0001458801-mRNA-1">
    <property type="protein sequence ID" value="NBR_0001458801-mRNA-1"/>
    <property type="gene ID" value="NBR_0001458801"/>
</dbReference>
<dbReference type="InterPro" id="IPR003598">
    <property type="entry name" value="Ig_sub2"/>
</dbReference>
<reference evidence="13" key="1">
    <citation type="submission" date="2017-02" db="UniProtKB">
        <authorList>
            <consortium name="WormBaseParasite"/>
        </authorList>
    </citation>
    <scope>IDENTIFICATION</scope>
</reference>
<name>A0A0N4YDA6_NIPBR</name>
<evidence type="ECO:0000256" key="4">
    <source>
        <dbReference type="ARBA" id="ARBA00022737"/>
    </source>
</evidence>
<dbReference type="Gene3D" id="2.60.40.10">
    <property type="entry name" value="Immunoglobulins"/>
    <property type="match status" value="1"/>
</dbReference>
<evidence type="ECO:0000313" key="13">
    <source>
        <dbReference type="WBParaSite" id="NBR_0001458801-mRNA-1"/>
    </source>
</evidence>
<dbReference type="Proteomes" id="UP000271162">
    <property type="component" value="Unassembled WGS sequence"/>
</dbReference>
<dbReference type="GO" id="GO:0016020">
    <property type="term" value="C:membrane"/>
    <property type="evidence" value="ECO:0007669"/>
    <property type="project" value="UniProtKB-SubCell"/>
</dbReference>
<feature type="domain" description="Ig-like" evidence="10">
    <location>
        <begin position="34"/>
        <end position="129"/>
    </location>
</feature>
<evidence type="ECO:0000313" key="12">
    <source>
        <dbReference type="Proteomes" id="UP000271162"/>
    </source>
</evidence>
<keyword evidence="3" id="KW-0732">Signal</keyword>
<dbReference type="SUPFAM" id="SSF48726">
    <property type="entry name" value="Immunoglobulin"/>
    <property type="match status" value="1"/>
</dbReference>
<evidence type="ECO:0000259" key="10">
    <source>
        <dbReference type="PROSITE" id="PS50835"/>
    </source>
</evidence>
<dbReference type="PANTHER" id="PTHR12231:SF253">
    <property type="entry name" value="DPR-INTERACTING PROTEIN ETA, ISOFORM B-RELATED"/>
    <property type="match status" value="1"/>
</dbReference>
<protein>
    <submittedName>
        <fullName evidence="13">Ig-like domain-containing protein</fullName>
    </submittedName>
</protein>
<gene>
    <name evidence="11" type="ORF">NBR_LOCUS14589</name>
</gene>
<dbReference type="STRING" id="27835.A0A0N4YDA6"/>
<evidence type="ECO:0000313" key="11">
    <source>
        <dbReference type="EMBL" id="VDL78178.1"/>
    </source>
</evidence>
<dbReference type="InterPro" id="IPR051170">
    <property type="entry name" value="Neural/epithelial_adhesion"/>
</dbReference>
<keyword evidence="8" id="KW-1015">Disulfide bond</keyword>
<dbReference type="FunFam" id="2.60.40.10:FF:000017">
    <property type="entry name" value="Down syndrome cell adhesion molecule b"/>
    <property type="match status" value="1"/>
</dbReference>
<dbReference type="Pfam" id="PF07679">
    <property type="entry name" value="I-set"/>
    <property type="match status" value="1"/>
</dbReference>
<dbReference type="PROSITE" id="PS50835">
    <property type="entry name" value="IG_LIKE"/>
    <property type="match status" value="1"/>
</dbReference>
<keyword evidence="12" id="KW-1185">Reference proteome</keyword>
<dbReference type="AlphaFoldDB" id="A0A0N4YDA6"/>
<sequence>MHYHCLLLLTAVGAHRYYHINNDELFYSKTDQGPRIVRHSFFKQQFRLGYKLKLFCEAEGDPLPDLRWYKDGVEFNPRSGAQIRNVIGENSIASHLNIDPAQVLDAGEYECVASNSYGYHLQHIRAQVRL</sequence>
<evidence type="ECO:0000256" key="6">
    <source>
        <dbReference type="ARBA" id="ARBA00022989"/>
    </source>
</evidence>
<keyword evidence="9" id="KW-0393">Immunoglobulin domain</keyword>
<dbReference type="InterPro" id="IPR036179">
    <property type="entry name" value="Ig-like_dom_sf"/>
</dbReference>
<evidence type="ECO:0000256" key="1">
    <source>
        <dbReference type="ARBA" id="ARBA00004167"/>
    </source>
</evidence>
<evidence type="ECO:0000256" key="2">
    <source>
        <dbReference type="ARBA" id="ARBA00022692"/>
    </source>
</evidence>
<dbReference type="GO" id="GO:0043005">
    <property type="term" value="C:neuron projection"/>
    <property type="evidence" value="ECO:0007669"/>
    <property type="project" value="TreeGrafter"/>
</dbReference>
<evidence type="ECO:0000256" key="3">
    <source>
        <dbReference type="ARBA" id="ARBA00022729"/>
    </source>
</evidence>
<dbReference type="InterPro" id="IPR013098">
    <property type="entry name" value="Ig_I-set"/>
</dbReference>
<dbReference type="OMA" id="IGDKGEY"/>
<reference evidence="11 12" key="2">
    <citation type="submission" date="2018-11" db="EMBL/GenBank/DDBJ databases">
        <authorList>
            <consortium name="Pathogen Informatics"/>
        </authorList>
    </citation>
    <scope>NUCLEOTIDE SEQUENCE [LARGE SCALE GENOMIC DNA]</scope>
</reference>
<dbReference type="InterPro" id="IPR007110">
    <property type="entry name" value="Ig-like_dom"/>
</dbReference>
<dbReference type="GO" id="GO:0007155">
    <property type="term" value="P:cell adhesion"/>
    <property type="evidence" value="ECO:0007669"/>
    <property type="project" value="UniProtKB-KW"/>
</dbReference>
<evidence type="ECO:0000256" key="9">
    <source>
        <dbReference type="ARBA" id="ARBA00023319"/>
    </source>
</evidence>
<comment type="subcellular location">
    <subcellularLocation>
        <location evidence="1">Membrane</location>
        <topology evidence="1">Single-pass membrane protein</topology>
    </subcellularLocation>
</comment>
<dbReference type="SMART" id="SM00408">
    <property type="entry name" value="IGc2"/>
    <property type="match status" value="1"/>
</dbReference>
<evidence type="ECO:0000256" key="7">
    <source>
        <dbReference type="ARBA" id="ARBA00023136"/>
    </source>
</evidence>
<proteinExistence type="predicted"/>
<organism evidence="13">
    <name type="scientific">Nippostrongylus brasiliensis</name>
    <name type="common">Rat hookworm</name>
    <dbReference type="NCBI Taxonomy" id="27835"/>
    <lineage>
        <taxon>Eukaryota</taxon>
        <taxon>Metazoa</taxon>
        <taxon>Ecdysozoa</taxon>
        <taxon>Nematoda</taxon>
        <taxon>Chromadorea</taxon>
        <taxon>Rhabditida</taxon>
        <taxon>Rhabditina</taxon>
        <taxon>Rhabditomorpha</taxon>
        <taxon>Strongyloidea</taxon>
        <taxon>Heligmosomidae</taxon>
        <taxon>Nippostrongylus</taxon>
    </lineage>
</organism>
<dbReference type="PANTHER" id="PTHR12231">
    <property type="entry name" value="CTX-RELATED TYPE I TRANSMEMBRANE PROTEIN"/>
    <property type="match status" value="1"/>
</dbReference>
<dbReference type="SMART" id="SM00409">
    <property type="entry name" value="IG"/>
    <property type="match status" value="1"/>
</dbReference>
<dbReference type="EMBL" id="UYSL01021417">
    <property type="protein sequence ID" value="VDL78178.1"/>
    <property type="molecule type" value="Genomic_DNA"/>
</dbReference>
<dbReference type="CDD" id="cd00096">
    <property type="entry name" value="Ig"/>
    <property type="match status" value="1"/>
</dbReference>
<keyword evidence="6" id="KW-1133">Transmembrane helix</keyword>
<keyword evidence="5" id="KW-0130">Cell adhesion</keyword>
<dbReference type="InterPro" id="IPR003599">
    <property type="entry name" value="Ig_sub"/>
</dbReference>
<evidence type="ECO:0000256" key="8">
    <source>
        <dbReference type="ARBA" id="ARBA00023157"/>
    </source>
</evidence>
<keyword evidence="7" id="KW-0472">Membrane</keyword>
<keyword evidence="4" id="KW-0677">Repeat</keyword>